<dbReference type="InterPro" id="IPR032694">
    <property type="entry name" value="CopC/D"/>
</dbReference>
<dbReference type="Gene3D" id="2.60.40.1220">
    <property type="match status" value="1"/>
</dbReference>
<feature type="transmembrane region" description="Helical" evidence="6">
    <location>
        <begin position="178"/>
        <end position="197"/>
    </location>
</feature>
<keyword evidence="6" id="KW-0812">Transmembrane</keyword>
<evidence type="ECO:0000313" key="9">
    <source>
        <dbReference type="Proteomes" id="UP000475214"/>
    </source>
</evidence>
<dbReference type="PANTHER" id="PTHR34820:SF4">
    <property type="entry name" value="INNER MEMBRANE PROTEIN YEBZ"/>
    <property type="match status" value="1"/>
</dbReference>
<feature type="region of interest" description="Disordered" evidence="5">
    <location>
        <begin position="1"/>
        <end position="23"/>
    </location>
</feature>
<feature type="region of interest" description="Disordered" evidence="5">
    <location>
        <begin position="200"/>
        <end position="219"/>
    </location>
</feature>
<organism evidence="8 9">
    <name type="scientific">Phytoactinopolyspora halotolerans</name>
    <dbReference type="NCBI Taxonomy" id="1981512"/>
    <lineage>
        <taxon>Bacteria</taxon>
        <taxon>Bacillati</taxon>
        <taxon>Actinomycetota</taxon>
        <taxon>Actinomycetes</taxon>
        <taxon>Jiangellales</taxon>
        <taxon>Jiangellaceae</taxon>
        <taxon>Phytoactinopolyspora</taxon>
    </lineage>
</organism>
<keyword evidence="2" id="KW-0479">Metal-binding</keyword>
<dbReference type="GO" id="GO:0046688">
    <property type="term" value="P:response to copper ion"/>
    <property type="evidence" value="ECO:0007669"/>
    <property type="project" value="InterPro"/>
</dbReference>
<protein>
    <submittedName>
        <fullName evidence="8">Copper resistance protein CopC</fullName>
    </submittedName>
</protein>
<dbReference type="SUPFAM" id="SSF81296">
    <property type="entry name" value="E set domains"/>
    <property type="match status" value="1"/>
</dbReference>
<comment type="caution">
    <text evidence="8">The sequence shown here is derived from an EMBL/GenBank/DDBJ whole genome shotgun (WGS) entry which is preliminary data.</text>
</comment>
<dbReference type="GO" id="GO:0042597">
    <property type="term" value="C:periplasmic space"/>
    <property type="evidence" value="ECO:0007669"/>
    <property type="project" value="InterPro"/>
</dbReference>
<dbReference type="GO" id="GO:0006825">
    <property type="term" value="P:copper ion transport"/>
    <property type="evidence" value="ECO:0007669"/>
    <property type="project" value="InterPro"/>
</dbReference>
<keyword evidence="4" id="KW-0186">Copper</keyword>
<keyword evidence="9" id="KW-1185">Reference proteome</keyword>
<comment type="subcellular location">
    <subcellularLocation>
        <location evidence="1">Cell envelope</location>
    </subcellularLocation>
</comment>
<evidence type="ECO:0000256" key="6">
    <source>
        <dbReference type="SAM" id="Phobius"/>
    </source>
</evidence>
<dbReference type="Pfam" id="PF04234">
    <property type="entry name" value="CopC"/>
    <property type="match status" value="1"/>
</dbReference>
<dbReference type="GO" id="GO:0005886">
    <property type="term" value="C:plasma membrane"/>
    <property type="evidence" value="ECO:0007669"/>
    <property type="project" value="TreeGrafter"/>
</dbReference>
<dbReference type="InterPro" id="IPR014756">
    <property type="entry name" value="Ig_E-set"/>
</dbReference>
<sequence length="219" mass="22999">MLTYPPTTMHFRTGDSPPTGRVRGSTARAARTAVTVALTAVLAFALGTPTASAHSSLVSSSPEDGATVEEQPGTVELVFNENVQDQPDFTQMAVLDADENEFHTADPVVDGNRVRQDVSELPDGDYTISYRIVSADGHPVSGTIEFTMATGMSGDVANGDEAETASEQASGDGDDSAAAIWSGIVIAVLAGLALIVGRSRRRLRESSEDGPTSDDERDR</sequence>
<dbReference type="Proteomes" id="UP000475214">
    <property type="component" value="Unassembled WGS sequence"/>
</dbReference>
<evidence type="ECO:0000256" key="5">
    <source>
        <dbReference type="SAM" id="MobiDB-lite"/>
    </source>
</evidence>
<evidence type="ECO:0000256" key="4">
    <source>
        <dbReference type="ARBA" id="ARBA00023008"/>
    </source>
</evidence>
<dbReference type="PANTHER" id="PTHR34820">
    <property type="entry name" value="INNER MEMBRANE PROTEIN YEBZ"/>
    <property type="match status" value="1"/>
</dbReference>
<feature type="region of interest" description="Disordered" evidence="5">
    <location>
        <begin position="154"/>
        <end position="174"/>
    </location>
</feature>
<dbReference type="InterPro" id="IPR014755">
    <property type="entry name" value="Cu-Rt/internalin_Ig-like"/>
</dbReference>
<dbReference type="GO" id="GO:0030313">
    <property type="term" value="C:cell envelope"/>
    <property type="evidence" value="ECO:0007669"/>
    <property type="project" value="UniProtKB-SubCell"/>
</dbReference>
<dbReference type="RefSeq" id="WP_163743787.1">
    <property type="nucleotide sequence ID" value="NZ_JAAGOA010000026.1"/>
</dbReference>
<keyword evidence="6" id="KW-1133">Transmembrane helix</keyword>
<accession>A0A6L9SFA1</accession>
<keyword evidence="6" id="KW-0472">Membrane</keyword>
<evidence type="ECO:0000256" key="2">
    <source>
        <dbReference type="ARBA" id="ARBA00022723"/>
    </source>
</evidence>
<dbReference type="InterPro" id="IPR007348">
    <property type="entry name" value="CopC_dom"/>
</dbReference>
<reference evidence="8 9" key="1">
    <citation type="submission" date="2020-02" db="EMBL/GenBank/DDBJ databases">
        <authorList>
            <person name="Li X.-J."/>
            <person name="Han X.-M."/>
        </authorList>
    </citation>
    <scope>NUCLEOTIDE SEQUENCE [LARGE SCALE GENOMIC DNA]</scope>
    <source>
        <strain evidence="8 9">CCTCC AB 2017055</strain>
    </source>
</reference>
<evidence type="ECO:0000256" key="3">
    <source>
        <dbReference type="ARBA" id="ARBA00022729"/>
    </source>
</evidence>
<keyword evidence="3" id="KW-0732">Signal</keyword>
<dbReference type="GO" id="GO:0005507">
    <property type="term" value="F:copper ion binding"/>
    <property type="evidence" value="ECO:0007669"/>
    <property type="project" value="InterPro"/>
</dbReference>
<evidence type="ECO:0000256" key="1">
    <source>
        <dbReference type="ARBA" id="ARBA00004196"/>
    </source>
</evidence>
<proteinExistence type="predicted"/>
<gene>
    <name evidence="8" type="ORF">G1H10_26885</name>
</gene>
<dbReference type="AlphaFoldDB" id="A0A6L9SFA1"/>
<evidence type="ECO:0000313" key="8">
    <source>
        <dbReference type="EMBL" id="NEE03799.1"/>
    </source>
</evidence>
<evidence type="ECO:0000259" key="7">
    <source>
        <dbReference type="Pfam" id="PF04234"/>
    </source>
</evidence>
<feature type="domain" description="CopC" evidence="7">
    <location>
        <begin position="54"/>
        <end position="147"/>
    </location>
</feature>
<dbReference type="EMBL" id="JAAGOA010000026">
    <property type="protein sequence ID" value="NEE03799.1"/>
    <property type="molecule type" value="Genomic_DNA"/>
</dbReference>
<name>A0A6L9SFA1_9ACTN</name>